<dbReference type="Gene3D" id="2.30.29.120">
    <property type="match status" value="1"/>
</dbReference>
<proteinExistence type="inferred from homology"/>
<dbReference type="OrthoDB" id="75754at2759"/>
<evidence type="ECO:0000256" key="3">
    <source>
        <dbReference type="SAM" id="MobiDB-lite"/>
    </source>
</evidence>
<dbReference type="PANTHER" id="PTHR45849:SF3">
    <property type="entry name" value="HISTONE CHAPERONE RTT106"/>
    <property type="match status" value="1"/>
</dbReference>
<dbReference type="SUPFAM" id="SSF50729">
    <property type="entry name" value="PH domain-like"/>
    <property type="match status" value="1"/>
</dbReference>
<evidence type="ECO:0000256" key="1">
    <source>
        <dbReference type="ARBA" id="ARBA00006159"/>
    </source>
</evidence>
<feature type="region of interest" description="Disordered" evidence="3">
    <location>
        <begin position="368"/>
        <end position="479"/>
    </location>
</feature>
<dbReference type="InterPro" id="IPR011993">
    <property type="entry name" value="PH-like_dom_sf"/>
</dbReference>
<name>A0A166EPU1_9AGAM</name>
<feature type="region of interest" description="Disordered" evidence="3">
    <location>
        <begin position="495"/>
        <end position="527"/>
    </location>
</feature>
<dbReference type="Gene3D" id="2.30.29.30">
    <property type="entry name" value="Pleckstrin-homology domain (PH domain)/Phosphotyrosine-binding domain (PTB)"/>
    <property type="match status" value="1"/>
</dbReference>
<evidence type="ECO:0000259" key="4">
    <source>
        <dbReference type="SMART" id="SM01287"/>
    </source>
</evidence>
<feature type="compositionally biased region" description="Acidic residues" evidence="3">
    <location>
        <begin position="437"/>
        <end position="464"/>
    </location>
</feature>
<feature type="domain" description="Histone chaperone RTT106/FACT complex subunit SPT16-like middle" evidence="4">
    <location>
        <begin position="264"/>
        <end position="369"/>
    </location>
</feature>
<dbReference type="InterPro" id="IPR050454">
    <property type="entry name" value="RTT106/SSRP1_HistChap/FACT"/>
</dbReference>
<evidence type="ECO:0000313" key="6">
    <source>
        <dbReference type="Proteomes" id="UP000076798"/>
    </source>
</evidence>
<dbReference type="PANTHER" id="PTHR45849">
    <property type="entry name" value="FACT COMPLEX SUBUNIT SSRP1"/>
    <property type="match status" value="1"/>
</dbReference>
<dbReference type="SMART" id="SM01287">
    <property type="entry name" value="Rtt106"/>
    <property type="match status" value="1"/>
</dbReference>
<sequence length="527" mass="56626">MSLPPSVNYFDELSKYRPSVLKTPQYAELASNPGSQNLLENILRFVLGDIPAGTATENGNAHKLDEWRAAQESFKRALQNSNGPSHVNGLKRAREDDAVPGADNTNGKKAKLDSGDEASSGGDSEKLFTLHAISVTSPIRKKVDITVTTNSIVFTNQSSGDREASVTISSYDRAFLLPTPKKPKPSITIVLYSDTKPAEQVIFAVDATSTAPLKTTSYPNNTPVSETHPKGTQTEPLFRQFLSHLSTLPLIEHNAAHFVSQAGLACIDCYKGAKDGHLYFFKQGVLFGEKKPCEFIPVDQLQSVWTVSPSGRNFTIALQKRSDAAGDDVEEDEDDTSGGAITEFSLIEGKEMDVVTGWIRRHEKFFGNGKKSKSASASTPATEDEAPKKLDKGKGKATDADMEEDDLEALGEESDDEDFQADSDSDGGSPSSGSSNEDSDGGGDDDDADDEDTEDQGDDADGPLDEARHPLLRPGAMPKMSKAAMDMVVDIVEEDLGAGSSAKGKGKRKEKAEVESEEDDAGSNYSL</sequence>
<dbReference type="AlphaFoldDB" id="A0A166EPU1"/>
<evidence type="ECO:0000313" key="5">
    <source>
        <dbReference type="EMBL" id="KZT39811.1"/>
    </source>
</evidence>
<keyword evidence="6" id="KW-1185">Reference proteome</keyword>
<evidence type="ECO:0000256" key="2">
    <source>
        <dbReference type="ARBA" id="ARBA00025370"/>
    </source>
</evidence>
<dbReference type="GO" id="GO:0031491">
    <property type="term" value="F:nucleosome binding"/>
    <property type="evidence" value="ECO:0007669"/>
    <property type="project" value="TreeGrafter"/>
</dbReference>
<dbReference type="Proteomes" id="UP000076798">
    <property type="component" value="Unassembled WGS sequence"/>
</dbReference>
<accession>A0A166EPU1</accession>
<dbReference type="STRING" id="1314776.A0A166EPU1"/>
<feature type="region of interest" description="Disordered" evidence="3">
    <location>
        <begin position="79"/>
        <end position="123"/>
    </location>
</feature>
<dbReference type="EMBL" id="KV428041">
    <property type="protein sequence ID" value="KZT39811.1"/>
    <property type="molecule type" value="Genomic_DNA"/>
</dbReference>
<comment type="function">
    <text evidence="2">Component of the FACT complex, a general chromatin factor that acts to reorganize nucleosomes. The FACT complex is involved in multiple processes that require DNA as a template such as mRNA elongation, DNA replication and DNA repair. During transcription elongation the FACT complex acts as a histone chaperone that both destabilizes and restores nucleosomal structure. It facilitates the passage of RNA polymerase II and transcription by promoting the dissociation of one histone H2A-H2B dimer from the nucleosome, then subsequently promotes the reestablishment of the nucleosome following the passage of RNA polymerase II.</text>
</comment>
<dbReference type="GO" id="GO:0042393">
    <property type="term" value="F:histone binding"/>
    <property type="evidence" value="ECO:0007669"/>
    <property type="project" value="TreeGrafter"/>
</dbReference>
<reference evidence="5 6" key="1">
    <citation type="journal article" date="2016" name="Mol. Biol. Evol.">
        <title>Comparative Genomics of Early-Diverging Mushroom-Forming Fungi Provides Insights into the Origins of Lignocellulose Decay Capabilities.</title>
        <authorList>
            <person name="Nagy L.G."/>
            <person name="Riley R."/>
            <person name="Tritt A."/>
            <person name="Adam C."/>
            <person name="Daum C."/>
            <person name="Floudas D."/>
            <person name="Sun H."/>
            <person name="Yadav J.S."/>
            <person name="Pangilinan J."/>
            <person name="Larsson K.H."/>
            <person name="Matsuura K."/>
            <person name="Barry K."/>
            <person name="Labutti K."/>
            <person name="Kuo R."/>
            <person name="Ohm R.A."/>
            <person name="Bhattacharya S.S."/>
            <person name="Shirouzu T."/>
            <person name="Yoshinaga Y."/>
            <person name="Martin F.M."/>
            <person name="Grigoriev I.V."/>
            <person name="Hibbett D.S."/>
        </authorList>
    </citation>
    <scope>NUCLEOTIDE SEQUENCE [LARGE SCALE GENOMIC DNA]</scope>
    <source>
        <strain evidence="5 6">HHB10207 ss-3</strain>
    </source>
</reference>
<dbReference type="Pfam" id="PF08512">
    <property type="entry name" value="Rttp106-like_middle"/>
    <property type="match status" value="1"/>
</dbReference>
<comment type="similarity">
    <text evidence="1">Belongs to the RTT106 family.</text>
</comment>
<feature type="compositionally biased region" description="Low complexity" evidence="3">
    <location>
        <begin position="426"/>
        <end position="436"/>
    </location>
</feature>
<feature type="compositionally biased region" description="Basic and acidic residues" evidence="3">
    <location>
        <begin position="385"/>
        <end position="399"/>
    </location>
</feature>
<gene>
    <name evidence="5" type="ORF">SISSUDRAFT_1045134</name>
</gene>
<dbReference type="InterPro" id="IPR013719">
    <property type="entry name" value="RTT106/SPT16-like_middle_dom"/>
</dbReference>
<organism evidence="5 6">
    <name type="scientific">Sistotremastrum suecicum HHB10207 ss-3</name>
    <dbReference type="NCBI Taxonomy" id="1314776"/>
    <lineage>
        <taxon>Eukaryota</taxon>
        <taxon>Fungi</taxon>
        <taxon>Dikarya</taxon>
        <taxon>Basidiomycota</taxon>
        <taxon>Agaricomycotina</taxon>
        <taxon>Agaricomycetes</taxon>
        <taxon>Sistotremastrales</taxon>
        <taxon>Sistotremastraceae</taxon>
        <taxon>Sistotremastrum</taxon>
    </lineage>
</organism>
<feature type="compositionally biased region" description="Acidic residues" evidence="3">
    <location>
        <begin position="400"/>
        <end position="425"/>
    </location>
</feature>
<protein>
    <recommendedName>
        <fullName evidence="4">Histone chaperone RTT106/FACT complex subunit SPT16-like middle domain-containing protein</fullName>
    </recommendedName>
</protein>